<dbReference type="CDD" id="cd00075">
    <property type="entry name" value="HATPase"/>
    <property type="match status" value="1"/>
</dbReference>
<gene>
    <name evidence="20" type="ORF">FHX64_000422</name>
</gene>
<protein>
    <recommendedName>
        <fullName evidence="3">histidine kinase</fullName>
        <ecNumber evidence="3">2.7.13.3</ecNumber>
    </recommendedName>
</protein>
<evidence type="ECO:0000256" key="8">
    <source>
        <dbReference type="ARBA" id="ARBA00022777"/>
    </source>
</evidence>
<proteinExistence type="inferred from homology"/>
<name>A0A7W5H145_9PORP</name>
<accession>A0A7W5H145</accession>
<dbReference type="InterPro" id="IPR011123">
    <property type="entry name" value="Y_Y_Y"/>
</dbReference>
<comment type="caution">
    <text evidence="20">The sequence shown here is derived from an EMBL/GenBank/DDBJ whole genome shotgun (WGS) entry which is preliminary data.</text>
</comment>
<dbReference type="Pfam" id="PF07495">
    <property type="entry name" value="Y_Y_Y"/>
    <property type="match status" value="1"/>
</dbReference>
<dbReference type="InterPro" id="IPR011006">
    <property type="entry name" value="CheY-like_superfamily"/>
</dbReference>
<dbReference type="PROSITE" id="PS50109">
    <property type="entry name" value="HIS_KIN"/>
    <property type="match status" value="1"/>
</dbReference>
<dbReference type="Gene3D" id="3.40.50.2300">
    <property type="match status" value="1"/>
</dbReference>
<evidence type="ECO:0000256" key="1">
    <source>
        <dbReference type="ARBA" id="ARBA00000085"/>
    </source>
</evidence>
<evidence type="ECO:0000313" key="21">
    <source>
        <dbReference type="Proteomes" id="UP000544222"/>
    </source>
</evidence>
<organism evidence="20 21">
    <name type="scientific">Microbacter margulisiae</name>
    <dbReference type="NCBI Taxonomy" id="1350067"/>
    <lineage>
        <taxon>Bacteria</taxon>
        <taxon>Pseudomonadati</taxon>
        <taxon>Bacteroidota</taxon>
        <taxon>Bacteroidia</taxon>
        <taxon>Bacteroidales</taxon>
        <taxon>Porphyromonadaceae</taxon>
        <taxon>Microbacter</taxon>
    </lineage>
</organism>
<dbReference type="SUPFAM" id="SSF47384">
    <property type="entry name" value="Homodimeric domain of signal transducing histidine kinase"/>
    <property type="match status" value="1"/>
</dbReference>
<evidence type="ECO:0000256" key="7">
    <source>
        <dbReference type="ARBA" id="ARBA00022741"/>
    </source>
</evidence>
<feature type="domain" description="Response regulatory" evidence="19">
    <location>
        <begin position="1067"/>
        <end position="1182"/>
    </location>
</feature>
<dbReference type="Gene3D" id="1.10.287.130">
    <property type="match status" value="1"/>
</dbReference>
<keyword evidence="12" id="KW-0805">Transcription regulation</keyword>
<keyword evidence="13" id="KW-0804">Transcription</keyword>
<dbReference type="InterPro" id="IPR013783">
    <property type="entry name" value="Ig-like_fold"/>
</dbReference>
<evidence type="ECO:0000256" key="5">
    <source>
        <dbReference type="ARBA" id="ARBA00022670"/>
    </source>
</evidence>
<feature type="signal peptide" evidence="16">
    <location>
        <begin position="1"/>
        <end position="18"/>
    </location>
</feature>
<evidence type="ECO:0000256" key="2">
    <source>
        <dbReference type="ARBA" id="ARBA00006067"/>
    </source>
</evidence>
<dbReference type="InterPro" id="IPR001789">
    <property type="entry name" value="Sig_transdc_resp-reg_receiver"/>
</dbReference>
<evidence type="ECO:0000256" key="13">
    <source>
        <dbReference type="ARBA" id="ARBA00023163"/>
    </source>
</evidence>
<dbReference type="Gene3D" id="3.30.565.10">
    <property type="entry name" value="Histidine kinase-like ATPase, C-terminal domain"/>
    <property type="match status" value="1"/>
</dbReference>
<evidence type="ECO:0000259" key="17">
    <source>
        <dbReference type="PROSITE" id="PS01124"/>
    </source>
</evidence>
<dbReference type="Proteomes" id="UP000544222">
    <property type="component" value="Unassembled WGS sequence"/>
</dbReference>
<dbReference type="SUPFAM" id="SSF50998">
    <property type="entry name" value="Quinoprotein alcohol dehydrogenase-like"/>
    <property type="match status" value="1"/>
</dbReference>
<dbReference type="PROSITE" id="PS50110">
    <property type="entry name" value="RESPONSE_REGULATORY"/>
    <property type="match status" value="1"/>
</dbReference>
<dbReference type="Pfam" id="PF07494">
    <property type="entry name" value="Reg_prop"/>
    <property type="match status" value="4"/>
</dbReference>
<dbReference type="PROSITE" id="PS01124">
    <property type="entry name" value="HTH_ARAC_FAMILY_2"/>
    <property type="match status" value="1"/>
</dbReference>
<evidence type="ECO:0000256" key="16">
    <source>
        <dbReference type="SAM" id="SignalP"/>
    </source>
</evidence>
<evidence type="ECO:0000256" key="14">
    <source>
        <dbReference type="PROSITE-ProRule" id="PRU00169"/>
    </source>
</evidence>
<keyword evidence="21" id="KW-1185">Reference proteome</keyword>
<dbReference type="SUPFAM" id="SSF46689">
    <property type="entry name" value="Homeodomain-like"/>
    <property type="match status" value="1"/>
</dbReference>
<feature type="domain" description="HTH araC/xylS-type" evidence="17">
    <location>
        <begin position="1214"/>
        <end position="1312"/>
    </location>
</feature>
<keyword evidence="6" id="KW-0808">Transferase</keyword>
<keyword evidence="20" id="KW-0238">DNA-binding</keyword>
<keyword evidence="11" id="KW-0902">Two-component regulatory system</keyword>
<keyword evidence="15" id="KW-1133">Transmembrane helix</keyword>
<evidence type="ECO:0000256" key="12">
    <source>
        <dbReference type="ARBA" id="ARBA00023015"/>
    </source>
</evidence>
<dbReference type="InterPro" id="IPR036890">
    <property type="entry name" value="HATPase_C_sf"/>
</dbReference>
<comment type="catalytic activity">
    <reaction evidence="1">
        <text>ATP + protein L-histidine = ADP + protein N-phospho-L-histidine.</text>
        <dbReference type="EC" id="2.7.13.3"/>
    </reaction>
</comment>
<dbReference type="InterPro" id="IPR009057">
    <property type="entry name" value="Homeodomain-like_sf"/>
</dbReference>
<keyword evidence="5" id="KW-0645">Protease</keyword>
<dbReference type="EMBL" id="JACHYB010000001">
    <property type="protein sequence ID" value="MBB3186259.1"/>
    <property type="molecule type" value="Genomic_DNA"/>
</dbReference>
<dbReference type="Pfam" id="PF00512">
    <property type="entry name" value="HisKA"/>
    <property type="match status" value="1"/>
</dbReference>
<dbReference type="GO" id="GO:0043565">
    <property type="term" value="F:sequence-specific DNA binding"/>
    <property type="evidence" value="ECO:0007669"/>
    <property type="project" value="InterPro"/>
</dbReference>
<keyword evidence="15" id="KW-0472">Membrane</keyword>
<dbReference type="InterPro" id="IPR011047">
    <property type="entry name" value="Quinoprotein_ADH-like_sf"/>
</dbReference>
<dbReference type="PRINTS" id="PR00344">
    <property type="entry name" value="BCTRLSENSOR"/>
</dbReference>
<dbReference type="GO" id="GO:0003700">
    <property type="term" value="F:DNA-binding transcription factor activity"/>
    <property type="evidence" value="ECO:0007669"/>
    <property type="project" value="InterPro"/>
</dbReference>
<sequence length="1312" mass="150473">MLKRALFLLSFCCLQSLAFGQTLEYQNFANISFTADNAIVYAFVQDRQGLLWLETDKGLYSYDGYFFQYHPYGATQQAPIFTCGVIYRKKYLYLGSFGGVYIYNIETDRFEKSVSGLPTDVRAVALQGNKLWIGTLTGLYLYNLKDGKITNYSATSHTGITHNAVYCLQISENNDLYVGTYNGLCVKYNHKDTFQKIELPVTTAKKSLLVNSLCEDVARKCIWVGTEGYLLQYHPDTKKVEHIAQFDGNSVKSLAIDKDNNLLLGTDNGLFVYNPEQNHITHVVHDTRNNNSLIDNAIWSIFVDKDKNAWFGTAYGISFSKNTKRYQLITIFQQTGVGDGNQIYCMFKDSRGNFWYGGSNGLIFVDAKTKRSIWYRMGDPRYPLSHNRVRCIYEDRDHDLWIATDGSISRYNYANHQFIHYNIIDKTGTRNANWAYSILEDNRGQLWIATYLGGLFIVDKHKLLANTSGPYVAERNLNINVFSTIESGNFVSQIVQDKQGNIWALTPDDGIARINSITGQASKMFFKSDRGTNIDLNSTCMLMDLSGYLWVGFDGGLIRIDPATNREMIIKYDALKQNNIRALAEEGEYIWISTIKGIFCLNKKTFAIQQINLPDKFFMSSFYDTQSHRMFLGGVDGYIVFSPNVCRHATGTSSLLLTDLLINGKSYDSNINRKGEAIRYLNRISLPYDQNNVTFQVSDLTYSKEENHKYEYYLNGVDREWHTIDPGTNRITYTNLSPGNYELTVRNVNTNPDNSQQDLVFILQIRYPWYNTIWARLFYLIVIVAVVYWLIKYYRDKHQIKIERIEREKSLELSNLKIDFFTNVSHELKTPLSLIIAPLSKMMLETRSTNLKKQLNSIYKNALRLNELVQQVVGFGHQDQVVDAALIKSQVEFVEFARGIFAVYEDLFQQKEIQGLFLSDIKQVYVEIDVVKMESVLNNLIFNAFKFTNQGGTITLAITQSSEENLQLIIADTGIGIPREDLPYVFERFYQSHKMVHSYEGSGIGLYLVKKYMDQHKGTIHIDSEENHGTTMTLTLPCSPIIKEFDREEQKKVVYATPTQAEPGKKEILIVEDNLEVSEFLMHSLSGEYAVHVAHNGKTGLDSALELHPDLIIADMMMPVLDGMEMCRQLRKHKEMSLIPIIMLTAKDDTLTEEQSLKAGVNAFVPKPFDLNILMLRVRQLITQNDKIEEKLRIEAMTTPKEIETTSYDEKLLANLTKIIEDNIDNPEMNVNFLSELSEISTKQIYRKIKKLTGFTPVDYIRSIRLEKAAMLLAQKKFSVTEVMYLVGFTNHSYFTKCFQNKFGQTPKQYTK</sequence>
<dbReference type="SMART" id="SM00387">
    <property type="entry name" value="HATPase_c"/>
    <property type="match status" value="1"/>
</dbReference>
<dbReference type="InterPro" id="IPR011110">
    <property type="entry name" value="Reg_prop"/>
</dbReference>
<dbReference type="Pfam" id="PF12833">
    <property type="entry name" value="HTH_18"/>
    <property type="match status" value="1"/>
</dbReference>
<dbReference type="SMART" id="SM00388">
    <property type="entry name" value="HisKA"/>
    <property type="match status" value="1"/>
</dbReference>
<keyword evidence="15" id="KW-0812">Transmembrane</keyword>
<evidence type="ECO:0000256" key="9">
    <source>
        <dbReference type="ARBA" id="ARBA00022807"/>
    </source>
</evidence>
<evidence type="ECO:0000256" key="6">
    <source>
        <dbReference type="ARBA" id="ARBA00022679"/>
    </source>
</evidence>
<dbReference type="Pfam" id="PF02518">
    <property type="entry name" value="HATPase_c"/>
    <property type="match status" value="1"/>
</dbReference>
<dbReference type="Gene3D" id="2.130.10.10">
    <property type="entry name" value="YVTN repeat-like/Quinoprotein amine dehydrogenase"/>
    <property type="match status" value="2"/>
</dbReference>
<feature type="chain" id="PRO_5030774044" description="histidine kinase" evidence="16">
    <location>
        <begin position="19"/>
        <end position="1312"/>
    </location>
</feature>
<keyword evidence="16" id="KW-0732">Signal</keyword>
<dbReference type="SUPFAM" id="SSF55874">
    <property type="entry name" value="ATPase domain of HSP90 chaperone/DNA topoisomerase II/histidine kinase"/>
    <property type="match status" value="1"/>
</dbReference>
<dbReference type="SMART" id="SM00448">
    <property type="entry name" value="REC"/>
    <property type="match status" value="1"/>
</dbReference>
<reference evidence="20 21" key="1">
    <citation type="submission" date="2020-08" db="EMBL/GenBank/DDBJ databases">
        <title>Genomic Encyclopedia of Type Strains, Phase IV (KMG-IV): sequencing the most valuable type-strain genomes for metagenomic binning, comparative biology and taxonomic classification.</title>
        <authorList>
            <person name="Goeker M."/>
        </authorList>
    </citation>
    <scope>NUCLEOTIDE SEQUENCE [LARGE SCALE GENOMIC DNA]</scope>
    <source>
        <strain evidence="20 21">DSM 27471</strain>
    </source>
</reference>
<dbReference type="InterPro" id="IPR003661">
    <property type="entry name" value="HisK_dim/P_dom"/>
</dbReference>
<evidence type="ECO:0000259" key="18">
    <source>
        <dbReference type="PROSITE" id="PS50109"/>
    </source>
</evidence>
<dbReference type="InterPro" id="IPR015943">
    <property type="entry name" value="WD40/YVTN_repeat-like_dom_sf"/>
</dbReference>
<evidence type="ECO:0000256" key="3">
    <source>
        <dbReference type="ARBA" id="ARBA00012438"/>
    </source>
</evidence>
<keyword evidence="4 14" id="KW-0597">Phosphoprotein</keyword>
<keyword evidence="9" id="KW-0378">Hydrolase</keyword>
<keyword evidence="7" id="KW-0547">Nucleotide-binding</keyword>
<feature type="transmembrane region" description="Helical" evidence="15">
    <location>
        <begin position="773"/>
        <end position="791"/>
    </location>
</feature>
<evidence type="ECO:0000256" key="11">
    <source>
        <dbReference type="ARBA" id="ARBA00023012"/>
    </source>
</evidence>
<evidence type="ECO:0000313" key="20">
    <source>
        <dbReference type="EMBL" id="MBB3186259.1"/>
    </source>
</evidence>
<dbReference type="Gene3D" id="2.60.40.10">
    <property type="entry name" value="Immunoglobulins"/>
    <property type="match status" value="1"/>
</dbReference>
<feature type="domain" description="Histidine kinase" evidence="18">
    <location>
        <begin position="823"/>
        <end position="1040"/>
    </location>
</feature>
<dbReference type="Pfam" id="PF00072">
    <property type="entry name" value="Response_reg"/>
    <property type="match status" value="1"/>
</dbReference>
<dbReference type="Gene3D" id="1.10.10.60">
    <property type="entry name" value="Homeodomain-like"/>
    <property type="match status" value="2"/>
</dbReference>
<feature type="modified residue" description="4-aspartylphosphate" evidence="14">
    <location>
        <position position="1115"/>
    </location>
</feature>
<dbReference type="InterPro" id="IPR005467">
    <property type="entry name" value="His_kinase_dom"/>
</dbReference>
<evidence type="ECO:0000256" key="15">
    <source>
        <dbReference type="SAM" id="Phobius"/>
    </source>
</evidence>
<dbReference type="FunFam" id="3.30.565.10:FF:000037">
    <property type="entry name" value="Hybrid sensor histidine kinase/response regulator"/>
    <property type="match status" value="1"/>
</dbReference>
<dbReference type="GO" id="GO:0005524">
    <property type="term" value="F:ATP binding"/>
    <property type="evidence" value="ECO:0007669"/>
    <property type="project" value="UniProtKB-KW"/>
</dbReference>
<evidence type="ECO:0000256" key="4">
    <source>
        <dbReference type="ARBA" id="ARBA00022553"/>
    </source>
</evidence>
<dbReference type="PANTHER" id="PTHR43547">
    <property type="entry name" value="TWO-COMPONENT HISTIDINE KINASE"/>
    <property type="match status" value="1"/>
</dbReference>
<dbReference type="RefSeq" id="WP_183412175.1">
    <property type="nucleotide sequence ID" value="NZ_JACHYB010000001.1"/>
</dbReference>
<keyword evidence="10" id="KW-0067">ATP-binding</keyword>
<keyword evidence="9" id="KW-0788">Thiol protease</keyword>
<dbReference type="CDD" id="cd17574">
    <property type="entry name" value="REC_OmpR"/>
    <property type="match status" value="1"/>
</dbReference>
<keyword evidence="8 20" id="KW-0418">Kinase</keyword>
<dbReference type="PANTHER" id="PTHR43547:SF2">
    <property type="entry name" value="HYBRID SIGNAL TRANSDUCTION HISTIDINE KINASE C"/>
    <property type="match status" value="1"/>
</dbReference>
<evidence type="ECO:0000259" key="19">
    <source>
        <dbReference type="PROSITE" id="PS50110"/>
    </source>
</evidence>
<dbReference type="InterPro" id="IPR036097">
    <property type="entry name" value="HisK_dim/P_sf"/>
</dbReference>
<dbReference type="SUPFAM" id="SSF52172">
    <property type="entry name" value="CheY-like"/>
    <property type="match status" value="1"/>
</dbReference>
<dbReference type="InterPro" id="IPR018060">
    <property type="entry name" value="HTH_AraC"/>
</dbReference>
<dbReference type="EC" id="2.7.13.3" evidence="3"/>
<dbReference type="CDD" id="cd00082">
    <property type="entry name" value="HisKA"/>
    <property type="match status" value="1"/>
</dbReference>
<dbReference type="GO" id="GO:0000155">
    <property type="term" value="F:phosphorelay sensor kinase activity"/>
    <property type="evidence" value="ECO:0007669"/>
    <property type="project" value="InterPro"/>
</dbReference>
<comment type="similarity">
    <text evidence="2">Belongs to the peptidase C25 family.</text>
</comment>
<dbReference type="InterPro" id="IPR004358">
    <property type="entry name" value="Sig_transdc_His_kin-like_C"/>
</dbReference>
<dbReference type="GO" id="GO:0008234">
    <property type="term" value="F:cysteine-type peptidase activity"/>
    <property type="evidence" value="ECO:0007669"/>
    <property type="project" value="UniProtKB-KW"/>
</dbReference>
<evidence type="ECO:0000256" key="10">
    <source>
        <dbReference type="ARBA" id="ARBA00022840"/>
    </source>
</evidence>
<dbReference type="SMART" id="SM00342">
    <property type="entry name" value="HTH_ARAC"/>
    <property type="match status" value="1"/>
</dbReference>
<dbReference type="GO" id="GO:0006508">
    <property type="term" value="P:proteolysis"/>
    <property type="evidence" value="ECO:0007669"/>
    <property type="project" value="UniProtKB-KW"/>
</dbReference>
<dbReference type="SUPFAM" id="SSF63829">
    <property type="entry name" value="Calcium-dependent phosphotriesterase"/>
    <property type="match status" value="2"/>
</dbReference>
<dbReference type="InterPro" id="IPR003594">
    <property type="entry name" value="HATPase_dom"/>
</dbReference>